<evidence type="ECO:0000259" key="2">
    <source>
        <dbReference type="Pfam" id="PF22893"/>
    </source>
</evidence>
<evidence type="ECO:0000313" key="3">
    <source>
        <dbReference type="EMBL" id="PVI02300.1"/>
    </source>
</evidence>
<dbReference type="EMBL" id="KZ805344">
    <property type="protein sequence ID" value="PVI02300.1"/>
    <property type="molecule type" value="Genomic_DNA"/>
</dbReference>
<feature type="region of interest" description="Disordered" evidence="1">
    <location>
        <begin position="1"/>
        <end position="63"/>
    </location>
</feature>
<organism evidence="3 4">
    <name type="scientific">Periconia macrospinosa</name>
    <dbReference type="NCBI Taxonomy" id="97972"/>
    <lineage>
        <taxon>Eukaryota</taxon>
        <taxon>Fungi</taxon>
        <taxon>Dikarya</taxon>
        <taxon>Ascomycota</taxon>
        <taxon>Pezizomycotina</taxon>
        <taxon>Dothideomycetes</taxon>
        <taxon>Pleosporomycetidae</taxon>
        <taxon>Pleosporales</taxon>
        <taxon>Massarineae</taxon>
        <taxon>Periconiaceae</taxon>
        <taxon>Periconia</taxon>
    </lineage>
</organism>
<dbReference type="InterPro" id="IPR054464">
    <property type="entry name" value="ULD_fung"/>
</dbReference>
<protein>
    <recommendedName>
        <fullName evidence="2">Ubiquitin-like domain-containing protein</fullName>
    </recommendedName>
</protein>
<dbReference type="OrthoDB" id="3045089at2759"/>
<feature type="domain" description="Ubiquitin-like" evidence="2">
    <location>
        <begin position="70"/>
        <end position="146"/>
    </location>
</feature>
<dbReference type="AlphaFoldDB" id="A0A2V1DZH8"/>
<keyword evidence="4" id="KW-1185">Reference proteome</keyword>
<dbReference type="STRING" id="97972.A0A2V1DZH8"/>
<evidence type="ECO:0000256" key="1">
    <source>
        <dbReference type="SAM" id="MobiDB-lite"/>
    </source>
</evidence>
<name>A0A2V1DZH8_9PLEO</name>
<dbReference type="Proteomes" id="UP000244855">
    <property type="component" value="Unassembled WGS sequence"/>
</dbReference>
<reference evidence="3 4" key="1">
    <citation type="journal article" date="2018" name="Sci. Rep.">
        <title>Comparative genomics provides insights into the lifestyle and reveals functional heterogeneity of dark septate endophytic fungi.</title>
        <authorList>
            <person name="Knapp D.G."/>
            <person name="Nemeth J.B."/>
            <person name="Barry K."/>
            <person name="Hainaut M."/>
            <person name="Henrissat B."/>
            <person name="Johnson J."/>
            <person name="Kuo A."/>
            <person name="Lim J.H.P."/>
            <person name="Lipzen A."/>
            <person name="Nolan M."/>
            <person name="Ohm R.A."/>
            <person name="Tamas L."/>
            <person name="Grigoriev I.V."/>
            <person name="Spatafora J.W."/>
            <person name="Nagy L.G."/>
            <person name="Kovacs G.M."/>
        </authorList>
    </citation>
    <scope>NUCLEOTIDE SEQUENCE [LARGE SCALE GENOMIC DNA]</scope>
    <source>
        <strain evidence="3 4">DSE2036</strain>
    </source>
</reference>
<sequence length="159" mass="18072">MRSLQTQQIGAPGTVHEEYQTLHEPFSYPLAEPRDSPDIPESSTTLTSSNENKGKNYKPPVAAEPAELKLNFQDAVGRKFVFPWRLCSTWKSMEGLIKSAFLEEYVYSPHVQEGLYDLVNQNGELIMPQRWETMVQPGWTITMSMRSNFDEQGVSIGDN</sequence>
<gene>
    <name evidence="3" type="ORF">DM02DRAFT_523112</name>
</gene>
<accession>A0A2V1DZH8</accession>
<proteinExistence type="predicted"/>
<dbReference type="Pfam" id="PF22893">
    <property type="entry name" value="ULD_2"/>
    <property type="match status" value="1"/>
</dbReference>
<evidence type="ECO:0000313" key="4">
    <source>
        <dbReference type="Proteomes" id="UP000244855"/>
    </source>
</evidence>